<reference evidence="1 2" key="1">
    <citation type="journal article" date="2020" name="Phytopathology">
        <title>A high-quality genome resource of Botrytis fragariae, a new and rapidly spreading fungal pathogen causing strawberry gray mold in the U.S.A.</title>
        <authorList>
            <person name="Wu Y."/>
            <person name="Saski C.A."/>
            <person name="Schnabel G."/>
            <person name="Xiao S."/>
            <person name="Hu M."/>
        </authorList>
    </citation>
    <scope>NUCLEOTIDE SEQUENCE [LARGE SCALE GENOMIC DNA]</scope>
    <source>
        <strain evidence="1 2">BVB16</strain>
    </source>
</reference>
<sequence length="96" mass="10879">ADVTLGCVFLNCHIHRIFEVAYHALSVGSAKPLWGPKLVRSWLYLGRDEAKRNMQGNHDSFEKKLKSGESLRPLIISENWVSNIKSDDAQSCHTRT</sequence>
<evidence type="ECO:0000313" key="1">
    <source>
        <dbReference type="EMBL" id="KAF5877015.1"/>
    </source>
</evidence>
<organism evidence="1 2">
    <name type="scientific">Botrytis fragariae</name>
    <dbReference type="NCBI Taxonomy" id="1964551"/>
    <lineage>
        <taxon>Eukaryota</taxon>
        <taxon>Fungi</taxon>
        <taxon>Dikarya</taxon>
        <taxon>Ascomycota</taxon>
        <taxon>Pezizomycotina</taxon>
        <taxon>Leotiomycetes</taxon>
        <taxon>Helotiales</taxon>
        <taxon>Sclerotiniaceae</taxon>
        <taxon>Botrytis</taxon>
    </lineage>
</organism>
<comment type="caution">
    <text evidence="1">The sequence shown here is derived from an EMBL/GenBank/DDBJ whole genome shotgun (WGS) entry which is preliminary data.</text>
</comment>
<dbReference type="RefSeq" id="XP_037195961.1">
    <property type="nucleotide sequence ID" value="XM_037331807.1"/>
</dbReference>
<protein>
    <submittedName>
        <fullName evidence="1">Uncharacterized protein</fullName>
    </submittedName>
</protein>
<dbReference type="GeneID" id="59255499"/>
<gene>
    <name evidence="1" type="ORF">Bfra_001374</name>
</gene>
<dbReference type="AlphaFoldDB" id="A0A8H6B0R9"/>
<feature type="non-terminal residue" evidence="1">
    <location>
        <position position="1"/>
    </location>
</feature>
<dbReference type="EMBL" id="JABFCT010000003">
    <property type="protein sequence ID" value="KAF5877015.1"/>
    <property type="molecule type" value="Genomic_DNA"/>
</dbReference>
<proteinExistence type="predicted"/>
<evidence type="ECO:0000313" key="2">
    <source>
        <dbReference type="Proteomes" id="UP000531561"/>
    </source>
</evidence>
<keyword evidence="2" id="KW-1185">Reference proteome</keyword>
<accession>A0A8H6B0R9</accession>
<dbReference type="Proteomes" id="UP000531561">
    <property type="component" value="Unassembled WGS sequence"/>
</dbReference>
<name>A0A8H6B0R9_9HELO</name>